<accession>A0A841KMC4</accession>
<sequence>MSRYLVEFVGHKDHATTTKSYTVEADSESSAETFALAQLRSNIFYTEYSWSVKRIQERLEIYQHIDAQLLAPNNSLKQTGEKAPPAA</sequence>
<dbReference type="Proteomes" id="UP000560000">
    <property type="component" value="Unassembled WGS sequence"/>
</dbReference>
<dbReference type="AlphaFoldDB" id="A0A841KMC4"/>
<proteinExistence type="predicted"/>
<name>A0A841KMC4_9GAMM</name>
<organism evidence="1 2">
    <name type="scientific">Oleiagrimonas soli</name>
    <dbReference type="NCBI Taxonomy" id="1543381"/>
    <lineage>
        <taxon>Bacteria</taxon>
        <taxon>Pseudomonadati</taxon>
        <taxon>Pseudomonadota</taxon>
        <taxon>Gammaproteobacteria</taxon>
        <taxon>Lysobacterales</taxon>
        <taxon>Rhodanobacteraceae</taxon>
        <taxon>Oleiagrimonas</taxon>
    </lineage>
</organism>
<protein>
    <submittedName>
        <fullName evidence="1">Uncharacterized protein</fullName>
    </submittedName>
</protein>
<evidence type="ECO:0000313" key="2">
    <source>
        <dbReference type="Proteomes" id="UP000560000"/>
    </source>
</evidence>
<comment type="caution">
    <text evidence="1">The sequence shown here is derived from an EMBL/GenBank/DDBJ whole genome shotgun (WGS) entry which is preliminary data.</text>
</comment>
<dbReference type="EMBL" id="JACHET010000001">
    <property type="protein sequence ID" value="MBB6183208.1"/>
    <property type="molecule type" value="Genomic_DNA"/>
</dbReference>
<gene>
    <name evidence="1" type="ORF">HNQ86_000553</name>
</gene>
<evidence type="ECO:0000313" key="1">
    <source>
        <dbReference type="EMBL" id="MBB6183208.1"/>
    </source>
</evidence>
<reference evidence="1 2" key="1">
    <citation type="submission" date="2020-08" db="EMBL/GenBank/DDBJ databases">
        <title>Genomic Encyclopedia of Type Strains, Phase IV (KMG-IV): sequencing the most valuable type-strain genomes for metagenomic binning, comparative biology and taxonomic classification.</title>
        <authorList>
            <person name="Goeker M."/>
        </authorList>
    </citation>
    <scope>NUCLEOTIDE SEQUENCE [LARGE SCALE GENOMIC DNA]</scope>
    <source>
        <strain evidence="1 2">DSM 107085</strain>
    </source>
</reference>